<sequence length="537" mass="61068">MMRKMRIIIEGGTGEACCESNLQMATTLSLLKSPYHLAPHIYETMDAGGKFIGNIQKLMAANRALDFRNPDFRLLFLKVSDARKTKSNGQEEPYNLRSVADPWYHNQLLFTNDELDFDLTKGYGRNLKIGSFSCIHSLHRAMENSKDKLEGLQAIIDEVVNANNLYQVMVPYIAGGGGGEGRTNICKHPALLRKMCIKAVMQDRHLTEEQAIAYVERTLKIAVILIGSVFRFPRGGNLDQDVSGLVAGTLANYPEDSEKAVNAFYLLEHDAMPVQAEKFCDGSDDKYRHHHAIELLAFYAIQDFYEKSDEEMTVKGPYIARYSSPGNGKTTWKTLALPDIVPKALGNRLFFDAMLIHWLKPQLLPAASGSGSLVNSTVFESEFLGKLYGTKKSRELERAVSYEELEEQVLKPFSILLDRELLFLEWLRDICLTGKNWENGEMPTEDMKTELFPVSEIEKLIRAATESNRPEPLSSFQLDRLTECNGKSLYYTRLTPDKIRTRMKYRDGRHPKPFSVLMEELYDICADRKEKRHGFKS</sequence>
<dbReference type="AlphaFoldDB" id="A0A9D2N942"/>
<dbReference type="EMBL" id="DWWU01000012">
    <property type="protein sequence ID" value="HJC14780.1"/>
    <property type="molecule type" value="Genomic_DNA"/>
</dbReference>
<evidence type="ECO:0000313" key="1">
    <source>
        <dbReference type="EMBL" id="HJC14780.1"/>
    </source>
</evidence>
<name>A0A9D2N942_9FIRM</name>
<reference evidence="1" key="1">
    <citation type="journal article" date="2021" name="PeerJ">
        <title>Extensive microbial diversity within the chicken gut microbiome revealed by metagenomics and culture.</title>
        <authorList>
            <person name="Gilroy R."/>
            <person name="Ravi A."/>
            <person name="Getino M."/>
            <person name="Pursley I."/>
            <person name="Horton D.L."/>
            <person name="Alikhan N.F."/>
            <person name="Baker D."/>
            <person name="Gharbi K."/>
            <person name="Hall N."/>
            <person name="Watson M."/>
            <person name="Adriaenssens E.M."/>
            <person name="Foster-Nyarko E."/>
            <person name="Jarju S."/>
            <person name="Secka A."/>
            <person name="Antonio M."/>
            <person name="Oren A."/>
            <person name="Chaudhuri R.R."/>
            <person name="La Ragione R."/>
            <person name="Hildebrand F."/>
            <person name="Pallen M.J."/>
        </authorList>
    </citation>
    <scope>NUCLEOTIDE SEQUENCE</scope>
    <source>
        <strain evidence="1">CHK185-5351</strain>
    </source>
</reference>
<dbReference type="Proteomes" id="UP000823849">
    <property type="component" value="Unassembled WGS sequence"/>
</dbReference>
<organism evidence="1 2">
    <name type="scientific">Candidatus Fusicatenibacter intestinigallinarum</name>
    <dbReference type="NCBI Taxonomy" id="2838598"/>
    <lineage>
        <taxon>Bacteria</taxon>
        <taxon>Bacillati</taxon>
        <taxon>Bacillota</taxon>
        <taxon>Clostridia</taxon>
        <taxon>Lachnospirales</taxon>
        <taxon>Lachnospiraceae</taxon>
        <taxon>Fusicatenibacter</taxon>
    </lineage>
</organism>
<comment type="caution">
    <text evidence="1">The sequence shown here is derived from an EMBL/GenBank/DDBJ whole genome shotgun (WGS) entry which is preliminary data.</text>
</comment>
<proteinExistence type="predicted"/>
<evidence type="ECO:0000313" key="2">
    <source>
        <dbReference type="Proteomes" id="UP000823849"/>
    </source>
</evidence>
<protein>
    <submittedName>
        <fullName evidence="1">Uncharacterized protein</fullName>
    </submittedName>
</protein>
<reference evidence="1" key="2">
    <citation type="submission" date="2021-04" db="EMBL/GenBank/DDBJ databases">
        <authorList>
            <person name="Gilroy R."/>
        </authorList>
    </citation>
    <scope>NUCLEOTIDE SEQUENCE</scope>
    <source>
        <strain evidence="1">CHK185-5351</strain>
    </source>
</reference>
<gene>
    <name evidence="1" type="ORF">H9705_02970</name>
</gene>
<accession>A0A9D2N942</accession>